<reference evidence="2 3" key="1">
    <citation type="submission" date="2020-11" db="EMBL/GenBank/DDBJ databases">
        <title>genome sequence of strain KACC 18849.</title>
        <authorList>
            <person name="Gao J."/>
            <person name="Zhang X."/>
        </authorList>
    </citation>
    <scope>NUCLEOTIDE SEQUENCE [LARGE SCALE GENOMIC DNA]</scope>
    <source>
        <strain evidence="2 3">KACC 18849</strain>
    </source>
</reference>
<evidence type="ECO:0000313" key="3">
    <source>
        <dbReference type="Proteomes" id="UP000639859"/>
    </source>
</evidence>
<comment type="caution">
    <text evidence="2">The sequence shown here is derived from an EMBL/GenBank/DDBJ whole genome shotgun (WGS) entry which is preliminary data.</text>
</comment>
<gene>
    <name evidence="2" type="ORF">I4Q42_17745</name>
</gene>
<keyword evidence="3" id="KW-1185">Reference proteome</keyword>
<sequence length="397" mass="43716">MRILLLKGQSQYDALRVFLDEAYAALIALGHQVVMFDLTDPEVFASLTERVLALGPFDFAFSYAIGGDWRAPDGRDLGQLIGGPHIIQHVDHPLTHLRRVGRTASNAVILTIDQGHAEVLRTVSGESRFAHVGFNPHAALGRAAPLPGDAEAHAAARPTRFMFTGSNYRPRHKLWADFPPQVSRIFDDAADLALSQDWIAPHRALGAALAVRGLDADHKVAKALMPHCARIHEWVRAHRRQQFLRAATEANLPLTVFGAGYEEDLHLHPNIDHRGPVGFDEVLAQMARSRIVLNVNVNFGEGSHERPLCAMLAGAVCASEPSTFYDSAFEIGRDMVYFRWSSLEDDLHRLAVLAEDADRLHAMAVSAQAKIVAHHTWKSRAEHLVALVHQLAPPVAA</sequence>
<dbReference type="EMBL" id="JADWOX010000013">
    <property type="protein sequence ID" value="MBI1685516.1"/>
    <property type="molecule type" value="Genomic_DNA"/>
</dbReference>
<organism evidence="2 3">
    <name type="scientific">Caulobacter hibisci</name>
    <dbReference type="NCBI Taxonomy" id="2035993"/>
    <lineage>
        <taxon>Bacteria</taxon>
        <taxon>Pseudomonadati</taxon>
        <taxon>Pseudomonadota</taxon>
        <taxon>Alphaproteobacteria</taxon>
        <taxon>Caulobacterales</taxon>
        <taxon>Caulobacteraceae</taxon>
        <taxon>Caulobacter</taxon>
    </lineage>
</organism>
<dbReference type="Proteomes" id="UP000639859">
    <property type="component" value="Unassembled WGS sequence"/>
</dbReference>
<proteinExistence type="predicted"/>
<dbReference type="InterPro" id="IPR055259">
    <property type="entry name" value="YkvP/CgeB_Glyco_trans-like"/>
</dbReference>
<protein>
    <submittedName>
        <fullName evidence="2">Glycosyltransferase family 1 protein</fullName>
    </submittedName>
</protein>
<name>A0ABS0T205_9CAUL</name>
<accession>A0ABS0T205</accession>
<dbReference type="Pfam" id="PF13524">
    <property type="entry name" value="Glyco_trans_1_2"/>
    <property type="match status" value="1"/>
</dbReference>
<dbReference type="RefSeq" id="WP_198577422.1">
    <property type="nucleotide sequence ID" value="NZ_JADWOX010000013.1"/>
</dbReference>
<feature type="domain" description="Spore protein YkvP/CgeB glycosyl transferase-like" evidence="1">
    <location>
        <begin position="240"/>
        <end position="385"/>
    </location>
</feature>
<evidence type="ECO:0000259" key="1">
    <source>
        <dbReference type="Pfam" id="PF13524"/>
    </source>
</evidence>
<evidence type="ECO:0000313" key="2">
    <source>
        <dbReference type="EMBL" id="MBI1685516.1"/>
    </source>
</evidence>
<dbReference type="SUPFAM" id="SSF53756">
    <property type="entry name" value="UDP-Glycosyltransferase/glycogen phosphorylase"/>
    <property type="match status" value="1"/>
</dbReference>